<dbReference type="SUPFAM" id="SSF48239">
    <property type="entry name" value="Terpenoid cyclases/Protein prenyltransferases"/>
    <property type="match status" value="1"/>
</dbReference>
<gene>
    <name evidence="2" type="ORF">HRG_08603</name>
</gene>
<dbReference type="GO" id="GO:0010333">
    <property type="term" value="F:terpene synthase activity"/>
    <property type="evidence" value="ECO:0007669"/>
    <property type="project" value="InterPro"/>
</dbReference>
<dbReference type="InterPro" id="IPR008930">
    <property type="entry name" value="Terpenoid_cyclase/PrenylTrfase"/>
</dbReference>
<dbReference type="InterPro" id="IPR050148">
    <property type="entry name" value="Terpene_synthase-like"/>
</dbReference>
<comment type="caution">
    <text evidence="2">The sequence shown here is derived from an EMBL/GenBank/DDBJ whole genome shotgun (WGS) entry which is preliminary data.</text>
</comment>
<sequence>MMASPSSTAAYLINASRWNEEAEAYLRHVVKAGTGHGDGGIPGTFPTTYFEYSWILATLLRSGFSKLDLECAELQGISDILGRAFQEEQGIIGFAPRAADVDDTAKCLLALGMLDRHVNPDRMIRVFEVRDHFATFGSERDPSFTSNCHVLLALLHHPDNSRYYPQILKTTRFICGRRWNGDHHIKDKWHLSHLYPTMLLAEAFTDLLRLLDSGGAFLDMAGPELHLRVSISLFQACLRTMLEQREDGSWNGLPEQTCYAILALAEARHVCFFNPIQAQLQSAIDRGIDSLKSNNFRSTDYNWTSKTAYQVAFVAEAYTLASLKVRHPTEVPGSVGYSLGVGFSAAEMDSYVHLVRQTSLFSAVPEWQIRASLLESSLFIPLLRAQRLEVYARDETRVTEDKYLNIIPFTWVGCNNRCRIFASASFLYDLMLLSLLGYQTDEFIETIAAPAFPETTNLLHELIDKIIDSTTKDDTDCVDDSNGLKSINAEDGDNCSRHEAVLRSSLWDRNNLCEELRAFLHAHATQIGDNSQFEHQVPQSTDVYTSTTRPFFQWRDRGYGYGDDGYRGYGYGHYKRDVADVEKRDIEKRGTQGGYDDYGYGYGYDRDYYYGRRYRHHRHHHHRGYYDGWY</sequence>
<accession>A0A9P8MQJ9</accession>
<dbReference type="EMBL" id="JAIZPD010000010">
    <property type="protein sequence ID" value="KAH0960448.1"/>
    <property type="molecule type" value="Genomic_DNA"/>
</dbReference>
<evidence type="ECO:0000313" key="3">
    <source>
        <dbReference type="Proteomes" id="UP000824596"/>
    </source>
</evidence>
<dbReference type="Gene3D" id="1.50.10.20">
    <property type="match status" value="1"/>
</dbReference>
<dbReference type="OrthoDB" id="2343925at2759"/>
<keyword evidence="3" id="KW-1185">Reference proteome</keyword>
<dbReference type="PANTHER" id="PTHR31739">
    <property type="entry name" value="ENT-COPALYL DIPHOSPHATE SYNTHASE, CHLOROPLASTIC"/>
    <property type="match status" value="1"/>
</dbReference>
<dbReference type="PANTHER" id="PTHR31739:SF25">
    <property type="entry name" value="(E,E)-GERANYLLINALOOL SYNTHASE"/>
    <property type="match status" value="1"/>
</dbReference>
<dbReference type="GeneID" id="68357732"/>
<name>A0A9P8MQJ9_9HYPO</name>
<dbReference type="RefSeq" id="XP_044717961.1">
    <property type="nucleotide sequence ID" value="XM_044867074.1"/>
</dbReference>
<evidence type="ECO:0000313" key="2">
    <source>
        <dbReference type="EMBL" id="KAH0960448.1"/>
    </source>
</evidence>
<evidence type="ECO:0000256" key="1">
    <source>
        <dbReference type="ARBA" id="ARBA00006333"/>
    </source>
</evidence>
<dbReference type="GO" id="GO:0016102">
    <property type="term" value="P:diterpenoid biosynthetic process"/>
    <property type="evidence" value="ECO:0007669"/>
    <property type="project" value="TreeGrafter"/>
</dbReference>
<reference evidence="2" key="1">
    <citation type="submission" date="2021-09" db="EMBL/GenBank/DDBJ databases">
        <title>A high-quality genome of the endoparasitic fungus Hirsutella rhossiliensis with a comparison of Hirsutella genomes reveals transposable elements contributing to genome size variation.</title>
        <authorList>
            <person name="Lin R."/>
            <person name="Jiao Y."/>
            <person name="Sun X."/>
            <person name="Ling J."/>
            <person name="Xie B."/>
            <person name="Cheng X."/>
        </authorList>
    </citation>
    <scope>NUCLEOTIDE SEQUENCE</scope>
    <source>
        <strain evidence="2">HR02</strain>
    </source>
</reference>
<dbReference type="Proteomes" id="UP000824596">
    <property type="component" value="Unassembled WGS sequence"/>
</dbReference>
<proteinExistence type="inferred from homology"/>
<comment type="similarity">
    <text evidence="1">Belongs to the terpene synthase family.</text>
</comment>
<protein>
    <submittedName>
        <fullName evidence="2">Ent-kaur-16-ene synthase</fullName>
    </submittedName>
</protein>
<dbReference type="GO" id="GO:0000287">
    <property type="term" value="F:magnesium ion binding"/>
    <property type="evidence" value="ECO:0007669"/>
    <property type="project" value="TreeGrafter"/>
</dbReference>
<dbReference type="AlphaFoldDB" id="A0A9P8MQJ9"/>
<organism evidence="2 3">
    <name type="scientific">Hirsutella rhossiliensis</name>
    <dbReference type="NCBI Taxonomy" id="111463"/>
    <lineage>
        <taxon>Eukaryota</taxon>
        <taxon>Fungi</taxon>
        <taxon>Dikarya</taxon>
        <taxon>Ascomycota</taxon>
        <taxon>Pezizomycotina</taxon>
        <taxon>Sordariomycetes</taxon>
        <taxon>Hypocreomycetidae</taxon>
        <taxon>Hypocreales</taxon>
        <taxon>Ophiocordycipitaceae</taxon>
        <taxon>Hirsutella</taxon>
    </lineage>
</organism>
<dbReference type="Gene3D" id="1.50.10.160">
    <property type="match status" value="1"/>
</dbReference>